<evidence type="ECO:0000313" key="4">
    <source>
        <dbReference type="EMBL" id="PKU30164.1"/>
    </source>
</evidence>
<protein>
    <recommendedName>
        <fullName evidence="3">Laminin G domain-containing protein</fullName>
    </recommendedName>
</protein>
<feature type="domain" description="Laminin G" evidence="3">
    <location>
        <begin position="1"/>
        <end position="82"/>
    </location>
</feature>
<organism evidence="4 5">
    <name type="scientific">Limosa lapponica baueri</name>
    <dbReference type="NCBI Taxonomy" id="1758121"/>
    <lineage>
        <taxon>Eukaryota</taxon>
        <taxon>Metazoa</taxon>
        <taxon>Chordata</taxon>
        <taxon>Craniata</taxon>
        <taxon>Vertebrata</taxon>
        <taxon>Euteleostomi</taxon>
        <taxon>Archelosauria</taxon>
        <taxon>Archosauria</taxon>
        <taxon>Dinosauria</taxon>
        <taxon>Saurischia</taxon>
        <taxon>Theropoda</taxon>
        <taxon>Coelurosauria</taxon>
        <taxon>Aves</taxon>
        <taxon>Neognathae</taxon>
        <taxon>Neoaves</taxon>
        <taxon>Charadriiformes</taxon>
        <taxon>Scolopacidae</taxon>
        <taxon>Limosa</taxon>
    </lineage>
</organism>
<dbReference type="PROSITE" id="PS50025">
    <property type="entry name" value="LAM_G_DOMAIN"/>
    <property type="match status" value="2"/>
</dbReference>
<dbReference type="PANTHER" id="PTHR15036">
    <property type="entry name" value="PIKACHURIN-LIKE PROTEIN"/>
    <property type="match status" value="1"/>
</dbReference>
<evidence type="ECO:0000256" key="1">
    <source>
        <dbReference type="PROSITE-ProRule" id="PRU00122"/>
    </source>
</evidence>
<dbReference type="EMBL" id="KZ515289">
    <property type="protein sequence ID" value="PKU30164.1"/>
    <property type="molecule type" value="Genomic_DNA"/>
</dbReference>
<dbReference type="Pfam" id="PF00054">
    <property type="entry name" value="Laminin_G_1"/>
    <property type="match status" value="2"/>
</dbReference>
<evidence type="ECO:0000259" key="3">
    <source>
        <dbReference type="PROSITE" id="PS50025"/>
    </source>
</evidence>
<comment type="caution">
    <text evidence="1">Lacks conserved residue(s) required for the propagation of feature annotation.</text>
</comment>
<dbReference type="InterPro" id="IPR050372">
    <property type="entry name" value="Neurexin-related_CASP"/>
</dbReference>
<dbReference type="Gene3D" id="2.60.120.200">
    <property type="match status" value="2"/>
</dbReference>
<dbReference type="PANTHER" id="PTHR15036:SF65">
    <property type="entry name" value="LAMININ SUBUNIT ALPHA-2"/>
    <property type="match status" value="1"/>
</dbReference>
<reference evidence="5" key="1">
    <citation type="submission" date="2017-11" db="EMBL/GenBank/DDBJ databases">
        <authorList>
            <person name="Lima N.C."/>
            <person name="Parody-Merino A.M."/>
            <person name="Battley P.F."/>
            <person name="Fidler A.E."/>
            <person name="Prosdocimi F."/>
        </authorList>
    </citation>
    <scope>NUCLEOTIDE SEQUENCE [LARGE SCALE GENOMIC DNA]</scope>
</reference>
<sequence length="237" mass="26208">MDVKRMFTVQVDEDKVQSQRLPTDQPISVKKLFVGGTSSQFQTAPLRNIPPFEGCIWNLVINATPMDFAQPVSFENADIGQCPSLEPEVRPPEDEDKPIHTAVLVQPEPDTNGEKERPRTSASPPPPTPSLSSALGSIFDSFPQGGVVVTQGLRCIFLFGVESKQNSRASIERLTIEFEVRTTAESGLMFYMARINHADFATVQLKNGLPYFSYDLGSGDTHTLISNKINDGQWHKV</sequence>
<dbReference type="OrthoDB" id="10011303at2759"/>
<dbReference type="AlphaFoldDB" id="A0A2I0T8Q3"/>
<proteinExistence type="predicted"/>
<dbReference type="SUPFAM" id="SSF49899">
    <property type="entry name" value="Concanavalin A-like lectins/glucanases"/>
    <property type="match status" value="2"/>
</dbReference>
<gene>
    <name evidence="4" type="ORF">llap_19532</name>
</gene>
<name>A0A2I0T8Q3_LIMLA</name>
<feature type="domain" description="Laminin G" evidence="3">
    <location>
        <begin position="148"/>
        <end position="237"/>
    </location>
</feature>
<evidence type="ECO:0000313" key="5">
    <source>
        <dbReference type="Proteomes" id="UP000233556"/>
    </source>
</evidence>
<accession>A0A2I0T8Q3</accession>
<keyword evidence="5" id="KW-1185">Reference proteome</keyword>
<dbReference type="CDD" id="cd00110">
    <property type="entry name" value="LamG"/>
    <property type="match status" value="1"/>
</dbReference>
<keyword evidence="1" id="KW-1015">Disulfide bond</keyword>
<reference evidence="5" key="2">
    <citation type="submission" date="2017-12" db="EMBL/GenBank/DDBJ databases">
        <title>Genome sequence of the Bar-tailed Godwit (Limosa lapponica baueri).</title>
        <authorList>
            <person name="Lima N.C.B."/>
            <person name="Parody-Merino A.M."/>
            <person name="Battley P.F."/>
            <person name="Fidler A.E."/>
            <person name="Prosdocimi F."/>
        </authorList>
    </citation>
    <scope>NUCLEOTIDE SEQUENCE [LARGE SCALE GENOMIC DNA]</scope>
</reference>
<evidence type="ECO:0000256" key="2">
    <source>
        <dbReference type="SAM" id="MobiDB-lite"/>
    </source>
</evidence>
<feature type="region of interest" description="Disordered" evidence="2">
    <location>
        <begin position="102"/>
        <end position="135"/>
    </location>
</feature>
<dbReference type="InterPro" id="IPR001791">
    <property type="entry name" value="Laminin_G"/>
</dbReference>
<dbReference type="InterPro" id="IPR013320">
    <property type="entry name" value="ConA-like_dom_sf"/>
</dbReference>
<dbReference type="Proteomes" id="UP000233556">
    <property type="component" value="Unassembled WGS sequence"/>
</dbReference>
<feature type="disulfide bond" evidence="1">
    <location>
        <begin position="55"/>
        <end position="82"/>
    </location>
</feature>